<dbReference type="Pfam" id="PF13180">
    <property type="entry name" value="PDZ_2"/>
    <property type="match status" value="1"/>
</dbReference>
<feature type="region of interest" description="Disordered" evidence="4">
    <location>
        <begin position="88"/>
        <end position="110"/>
    </location>
</feature>
<keyword evidence="5" id="KW-1133">Transmembrane helix</keyword>
<evidence type="ECO:0000256" key="4">
    <source>
        <dbReference type="SAM" id="MobiDB-lite"/>
    </source>
</evidence>
<dbReference type="GO" id="GO:0006508">
    <property type="term" value="P:proteolysis"/>
    <property type="evidence" value="ECO:0007669"/>
    <property type="project" value="UniProtKB-KW"/>
</dbReference>
<dbReference type="InterPro" id="IPR043504">
    <property type="entry name" value="Peptidase_S1_PA_chymotrypsin"/>
</dbReference>
<evidence type="ECO:0000256" key="5">
    <source>
        <dbReference type="SAM" id="Phobius"/>
    </source>
</evidence>
<dbReference type="GO" id="GO:0004252">
    <property type="term" value="F:serine-type endopeptidase activity"/>
    <property type="evidence" value="ECO:0007669"/>
    <property type="project" value="InterPro"/>
</dbReference>
<dbReference type="PANTHER" id="PTHR22939">
    <property type="entry name" value="SERINE PROTEASE FAMILY S1C HTRA-RELATED"/>
    <property type="match status" value="1"/>
</dbReference>
<organism evidence="7 8">
    <name type="scientific">Sporofaciens musculi</name>
    <dbReference type="NCBI Taxonomy" id="2681861"/>
    <lineage>
        <taxon>Bacteria</taxon>
        <taxon>Bacillati</taxon>
        <taxon>Bacillota</taxon>
        <taxon>Clostridia</taxon>
        <taxon>Lachnospirales</taxon>
        <taxon>Lachnospiraceae</taxon>
        <taxon>Sporofaciens</taxon>
    </lineage>
</organism>
<reference evidence="7 8" key="1">
    <citation type="submission" date="2019-12" db="EMBL/GenBank/DDBJ databases">
        <title>Sporaefaciens musculi gen. nov., sp. nov., a novel bacterium isolated from the caecum of an obese mouse.</title>
        <authorList>
            <person name="Rasmussen T.S."/>
            <person name="Streidl T."/>
            <person name="Hitch T.C.A."/>
            <person name="Wortmann E."/>
            <person name="Deptula P."/>
            <person name="Hansen M."/>
            <person name="Nielsen D.S."/>
            <person name="Clavel T."/>
            <person name="Vogensen F.K."/>
        </authorList>
    </citation>
    <scope>NUCLEOTIDE SEQUENCE [LARGE SCALE GENOMIC DNA]</scope>
    <source>
        <strain evidence="7 8">WCA-9-b2</strain>
    </source>
</reference>
<dbReference type="Gene3D" id="2.30.42.10">
    <property type="match status" value="1"/>
</dbReference>
<keyword evidence="5" id="KW-0812">Transmembrane</keyword>
<dbReference type="Gene3D" id="2.40.10.10">
    <property type="entry name" value="Trypsin-like serine proteases"/>
    <property type="match status" value="2"/>
</dbReference>
<comment type="caution">
    <text evidence="7">The sequence shown here is derived from an EMBL/GenBank/DDBJ whole genome shotgun (WGS) entry which is preliminary data.</text>
</comment>
<dbReference type="PROSITE" id="PS50106">
    <property type="entry name" value="PDZ"/>
    <property type="match status" value="1"/>
</dbReference>
<dbReference type="InterPro" id="IPR001478">
    <property type="entry name" value="PDZ"/>
</dbReference>
<keyword evidence="8" id="KW-1185">Reference proteome</keyword>
<evidence type="ECO:0000313" key="7">
    <source>
        <dbReference type="EMBL" id="MXP76593.1"/>
    </source>
</evidence>
<comment type="similarity">
    <text evidence="1">Belongs to the peptidase S1C family.</text>
</comment>
<dbReference type="AlphaFoldDB" id="A0A7X3MHL8"/>
<dbReference type="InterPro" id="IPR001940">
    <property type="entry name" value="Peptidase_S1C"/>
</dbReference>
<gene>
    <name evidence="7" type="ORF">GN277_14720</name>
</gene>
<sequence length="436" mass="47251">MEERKDPREELHPQEDTSEAAQEDMQEEFREYSFLQETIKRDRRGERKGFFRMAGLGLVFGVFACFSFSAMKPAMDSIFQDDPQKVTIPQEEESQEEEEQAPPPVEEVVQPPLDADSYRQMQQSLTTIGVKANRSVVEIAGVLEDQDWTEESKDYKNSVSGLIVADNGRELLVLGKSSVAKDAKELKIVFNNGQAYPATLKKSDGNLGFGVYAVNRSDIQDSTWAQIDTAVLGSSNAVSKGDIAIVLGKPFGYAGAMGFGSIASGKNTLDSADGQYRLINTDIAGSKNGSGFIVNLKGEIIALIDQSAAEEGSTELIIGYGITDVKDVIEFLSNGQGVPYIGIWGVDVTEEIEEQGIPKGLYVKNVDADSPAMAAGIQSGDVITGIDDVEITSYGIYHGTLMEKKVGSEAVIKGQRQGADGYVDIDFKVTVGSKEM</sequence>
<feature type="region of interest" description="Disordered" evidence="4">
    <location>
        <begin position="1"/>
        <end position="27"/>
    </location>
</feature>
<evidence type="ECO:0000259" key="6">
    <source>
        <dbReference type="PROSITE" id="PS50106"/>
    </source>
</evidence>
<keyword evidence="2" id="KW-0645">Protease</keyword>
<dbReference type="SUPFAM" id="SSF50494">
    <property type="entry name" value="Trypsin-like serine proteases"/>
    <property type="match status" value="1"/>
</dbReference>
<protein>
    <submittedName>
        <fullName evidence="7">PDZ domain-containing protein</fullName>
    </submittedName>
</protein>
<dbReference type="SUPFAM" id="SSF50156">
    <property type="entry name" value="PDZ domain-like"/>
    <property type="match status" value="1"/>
</dbReference>
<evidence type="ECO:0000256" key="2">
    <source>
        <dbReference type="ARBA" id="ARBA00022670"/>
    </source>
</evidence>
<keyword evidence="5" id="KW-0472">Membrane</keyword>
<dbReference type="EMBL" id="WUQX01000001">
    <property type="protein sequence ID" value="MXP76593.1"/>
    <property type="molecule type" value="Genomic_DNA"/>
</dbReference>
<feature type="compositionally biased region" description="Basic and acidic residues" evidence="4">
    <location>
        <begin position="1"/>
        <end position="15"/>
    </location>
</feature>
<accession>A0A7X3MHL8</accession>
<keyword evidence="3" id="KW-0378">Hydrolase</keyword>
<proteinExistence type="inferred from homology"/>
<dbReference type="InterPro" id="IPR036034">
    <property type="entry name" value="PDZ_sf"/>
</dbReference>
<evidence type="ECO:0000256" key="3">
    <source>
        <dbReference type="ARBA" id="ARBA00022801"/>
    </source>
</evidence>
<dbReference type="Pfam" id="PF13365">
    <property type="entry name" value="Trypsin_2"/>
    <property type="match status" value="1"/>
</dbReference>
<feature type="compositionally biased region" description="Acidic residues" evidence="4">
    <location>
        <begin position="90"/>
        <end position="100"/>
    </location>
</feature>
<evidence type="ECO:0000256" key="1">
    <source>
        <dbReference type="ARBA" id="ARBA00010541"/>
    </source>
</evidence>
<dbReference type="PANTHER" id="PTHR22939:SF129">
    <property type="entry name" value="SERINE PROTEASE HTRA2, MITOCHONDRIAL"/>
    <property type="match status" value="1"/>
</dbReference>
<feature type="domain" description="PDZ" evidence="6">
    <location>
        <begin position="328"/>
        <end position="418"/>
    </location>
</feature>
<dbReference type="SMART" id="SM00228">
    <property type="entry name" value="PDZ"/>
    <property type="match status" value="1"/>
</dbReference>
<dbReference type="RefSeq" id="WP_159751706.1">
    <property type="nucleotide sequence ID" value="NZ_CASZNZ010000001.1"/>
</dbReference>
<name>A0A7X3MHL8_9FIRM</name>
<evidence type="ECO:0000313" key="8">
    <source>
        <dbReference type="Proteomes" id="UP000460412"/>
    </source>
</evidence>
<feature type="compositionally biased region" description="Acidic residues" evidence="4">
    <location>
        <begin position="16"/>
        <end position="26"/>
    </location>
</feature>
<dbReference type="PRINTS" id="PR00834">
    <property type="entry name" value="PROTEASES2C"/>
</dbReference>
<dbReference type="Proteomes" id="UP000460412">
    <property type="component" value="Unassembled WGS sequence"/>
</dbReference>
<feature type="transmembrane region" description="Helical" evidence="5">
    <location>
        <begin position="50"/>
        <end position="71"/>
    </location>
</feature>
<dbReference type="InterPro" id="IPR009003">
    <property type="entry name" value="Peptidase_S1_PA"/>
</dbReference>